<evidence type="ECO:0008006" key="4">
    <source>
        <dbReference type="Google" id="ProtNLM"/>
    </source>
</evidence>
<feature type="compositionally biased region" description="Basic residues" evidence="1">
    <location>
        <begin position="1"/>
        <end position="23"/>
    </location>
</feature>
<gene>
    <name evidence="2" type="ORF">GCE86_07590</name>
</gene>
<evidence type="ECO:0000256" key="1">
    <source>
        <dbReference type="SAM" id="MobiDB-lite"/>
    </source>
</evidence>
<evidence type="ECO:0000313" key="2">
    <source>
        <dbReference type="EMBL" id="QGL46927.1"/>
    </source>
</evidence>
<evidence type="ECO:0000313" key="3">
    <source>
        <dbReference type="Proteomes" id="UP000402241"/>
    </source>
</evidence>
<organism evidence="2 3">
    <name type="scientific">Micromonospora terminaliae</name>
    <dbReference type="NCBI Taxonomy" id="1914461"/>
    <lineage>
        <taxon>Bacteria</taxon>
        <taxon>Bacillati</taxon>
        <taxon>Actinomycetota</taxon>
        <taxon>Actinomycetes</taxon>
        <taxon>Micromonosporales</taxon>
        <taxon>Micromonosporaceae</taxon>
        <taxon>Micromonospora</taxon>
    </lineage>
</organism>
<dbReference type="InterPro" id="IPR006521">
    <property type="entry name" value="Tail_protein_I"/>
</dbReference>
<proteinExistence type="predicted"/>
<dbReference type="Proteomes" id="UP000402241">
    <property type="component" value="Chromosome"/>
</dbReference>
<dbReference type="Pfam" id="PF09684">
    <property type="entry name" value="Tail_P2_I"/>
    <property type="match status" value="1"/>
</dbReference>
<reference evidence="2 3" key="1">
    <citation type="submission" date="2019-10" db="EMBL/GenBank/DDBJ databases">
        <title>Genome Sequence of Micromonospora terminaliae DSM 101760.</title>
        <authorList>
            <person name="Guo L."/>
        </authorList>
    </citation>
    <scope>NUCLEOTIDE SEQUENCE [LARGE SCALE GENOMIC DNA]</scope>
    <source>
        <strain evidence="2 3">DSM 101760</strain>
    </source>
</reference>
<sequence>MGRPGTGRRRLRARRGSRRRGRPGRAGAGRRAARRPGGRPGPRHPARRARRGDRPVRTARRPRTRPRVPAHRRGGRRARRPRSRVHAAGAGLRHRRGRLPDPGHGPGRARGTRLHPAPAGRAARRGSGRPAGRAARPVRRHAAPCPGARPRRGDDRGDVVTDTALRRLLDLVPVHLLARDAQADGGTGPLTALLSAVAGELELLEADLDRLHDGFFVETCAEWLVPYLADLVGLAELPPDLGVTVSRRALVANTVAYRRRKGTVAVLEQVARDVTGWPARAVEHHPLLVGATHVNHVRPDRPATVSLRGAARIEAAAVVSPPGPRGALDPLTHTAEVRRIPTRRGRYGIDHVAVHLFPTQAYEVGAPEADPPAGPNGGWSAARADGGHWTFDPLGRAVPLYAPPRREEAVERLATEADLPVPLRPRRLLDLLGQARAGALAATALPLGVRLRVGGVDQPDLTADRIRVCHLENLAPGAAPQVMVDPVAGRLKVYAPAAPDAVFVRYAYGGLADVGAGTYDRTAAHEALLATDPGAPVTAGGPDAPPAAGQTEVCSGVPAPVGSVPTLAAGLAAAEASWAAPGSTTRGGTYVVSVADSAGYLGDLTVTVPAGTRLVLVAAAWPARRRPDGEVLAPVPGRYAPDGLRPHLRGSLRITGEPGSSVVVDGLLVEGDIIVAPGQLGHLTVAHATVTGAVRVESAAGRPNSRLQLRLSRVVAGAVTLAATVPMATVDTCVLDATTGGGTALAGEGVHACLEGSTVRGAVRVRSLDASSCVLDGPVTVAHRQVGCVRFSYVAPGSRTPRRYRCVPADGEPGPLPVYASTDPASPAYPALAGSCPVAIREGGEDRAEPGVHHHLRRPLRLRAAQRQLDPYRPVGIELGIFGS</sequence>
<keyword evidence="3" id="KW-1185">Reference proteome</keyword>
<dbReference type="EMBL" id="CP045309">
    <property type="protein sequence ID" value="QGL46927.1"/>
    <property type="molecule type" value="Genomic_DNA"/>
</dbReference>
<protein>
    <recommendedName>
        <fullName evidence="4">Baseplate assembly protein</fullName>
    </recommendedName>
</protein>
<feature type="region of interest" description="Disordered" evidence="1">
    <location>
        <begin position="1"/>
        <end position="157"/>
    </location>
</feature>
<name>A0ABX6DYK1_9ACTN</name>
<accession>A0ABX6DYK1</accession>
<feature type="compositionally biased region" description="Basic residues" evidence="1">
    <location>
        <begin position="31"/>
        <end position="85"/>
    </location>
</feature>